<dbReference type="EMBL" id="UINC01025630">
    <property type="protein sequence ID" value="SVB01560.1"/>
    <property type="molecule type" value="Genomic_DNA"/>
</dbReference>
<organism evidence="1">
    <name type="scientific">marine metagenome</name>
    <dbReference type="NCBI Taxonomy" id="408172"/>
    <lineage>
        <taxon>unclassified sequences</taxon>
        <taxon>metagenomes</taxon>
        <taxon>ecological metagenomes</taxon>
    </lineage>
</organism>
<protein>
    <recommendedName>
        <fullName evidence="2">MalT-like TPR region domain-containing protein</fullName>
    </recommendedName>
</protein>
<gene>
    <name evidence="1" type="ORF">METZ01_LOCUS154414</name>
</gene>
<proteinExistence type="predicted"/>
<evidence type="ECO:0008006" key="2">
    <source>
        <dbReference type="Google" id="ProtNLM"/>
    </source>
</evidence>
<dbReference type="AlphaFoldDB" id="A0A382AJ24"/>
<dbReference type="SUPFAM" id="SSF48452">
    <property type="entry name" value="TPR-like"/>
    <property type="match status" value="1"/>
</dbReference>
<dbReference type="InterPro" id="IPR011990">
    <property type="entry name" value="TPR-like_helical_dom_sf"/>
</dbReference>
<accession>A0A382AJ24</accession>
<reference evidence="1" key="1">
    <citation type="submission" date="2018-05" db="EMBL/GenBank/DDBJ databases">
        <authorList>
            <person name="Lanie J.A."/>
            <person name="Ng W.-L."/>
            <person name="Kazmierczak K.M."/>
            <person name="Andrzejewski T.M."/>
            <person name="Davidsen T.M."/>
            <person name="Wayne K.J."/>
            <person name="Tettelin H."/>
            <person name="Glass J.I."/>
            <person name="Rusch D."/>
            <person name="Podicherti R."/>
            <person name="Tsui H.-C.T."/>
            <person name="Winkler M.E."/>
        </authorList>
    </citation>
    <scope>NUCLEOTIDE SEQUENCE</scope>
</reference>
<evidence type="ECO:0000313" key="1">
    <source>
        <dbReference type="EMBL" id="SVB01560.1"/>
    </source>
</evidence>
<dbReference type="Gene3D" id="1.25.40.10">
    <property type="entry name" value="Tetratricopeptide repeat domain"/>
    <property type="match status" value="1"/>
</dbReference>
<name>A0A382AJ24_9ZZZZ</name>
<sequence>MEINNLNNIGIKQFSINELNSAEESLRKATNLAEQFRDPSLEVTSFNRAIILHQLHKSKDALKYFNLAKKYARGNSRILNSKLLKSYTEKIK</sequence>